<dbReference type="EMBL" id="JADGJH010000538">
    <property type="protein sequence ID" value="KAJ3126872.1"/>
    <property type="molecule type" value="Genomic_DNA"/>
</dbReference>
<feature type="non-terminal residue" evidence="1">
    <location>
        <position position="83"/>
    </location>
</feature>
<gene>
    <name evidence="1" type="ORF">HK100_010047</name>
</gene>
<keyword evidence="2" id="KW-1185">Reference proteome</keyword>
<evidence type="ECO:0000313" key="1">
    <source>
        <dbReference type="EMBL" id="KAJ3126872.1"/>
    </source>
</evidence>
<organism evidence="1 2">
    <name type="scientific">Physocladia obscura</name>
    <dbReference type="NCBI Taxonomy" id="109957"/>
    <lineage>
        <taxon>Eukaryota</taxon>
        <taxon>Fungi</taxon>
        <taxon>Fungi incertae sedis</taxon>
        <taxon>Chytridiomycota</taxon>
        <taxon>Chytridiomycota incertae sedis</taxon>
        <taxon>Chytridiomycetes</taxon>
        <taxon>Chytridiales</taxon>
        <taxon>Chytriomycetaceae</taxon>
        <taxon>Physocladia</taxon>
    </lineage>
</organism>
<evidence type="ECO:0000313" key="2">
    <source>
        <dbReference type="Proteomes" id="UP001211907"/>
    </source>
</evidence>
<comment type="caution">
    <text evidence="1">The sequence shown here is derived from an EMBL/GenBank/DDBJ whole genome shotgun (WGS) entry which is preliminary data.</text>
</comment>
<reference evidence="1" key="1">
    <citation type="submission" date="2020-05" db="EMBL/GenBank/DDBJ databases">
        <title>Phylogenomic resolution of chytrid fungi.</title>
        <authorList>
            <person name="Stajich J.E."/>
            <person name="Amses K."/>
            <person name="Simmons R."/>
            <person name="Seto K."/>
            <person name="Myers J."/>
            <person name="Bonds A."/>
            <person name="Quandt C.A."/>
            <person name="Barry K."/>
            <person name="Liu P."/>
            <person name="Grigoriev I."/>
            <person name="Longcore J.E."/>
            <person name="James T.Y."/>
        </authorList>
    </citation>
    <scope>NUCLEOTIDE SEQUENCE</scope>
    <source>
        <strain evidence="1">JEL0513</strain>
    </source>
</reference>
<protein>
    <submittedName>
        <fullName evidence="1">Uncharacterized protein</fullName>
    </submittedName>
</protein>
<proteinExistence type="predicted"/>
<dbReference type="AlphaFoldDB" id="A0AAD5XEV5"/>
<sequence>CRTEPTHCFESRVRLDCPFFDNESTDPPFVIARLARLVRASDVYRDRLLEEDVYNEEEEVGLEDDAADSVLVENIQNTIGLFV</sequence>
<name>A0AAD5XEV5_9FUNG</name>
<dbReference type="Proteomes" id="UP001211907">
    <property type="component" value="Unassembled WGS sequence"/>
</dbReference>
<accession>A0AAD5XEV5</accession>